<accession>A0ACB8T2C3</accession>
<reference evidence="1" key="1">
    <citation type="submission" date="2021-03" db="EMBL/GenBank/DDBJ databases">
        <authorList>
            <consortium name="DOE Joint Genome Institute"/>
            <person name="Ahrendt S."/>
            <person name="Looney B.P."/>
            <person name="Miyauchi S."/>
            <person name="Morin E."/>
            <person name="Drula E."/>
            <person name="Courty P.E."/>
            <person name="Chicoki N."/>
            <person name="Fauchery L."/>
            <person name="Kohler A."/>
            <person name="Kuo A."/>
            <person name="Labutti K."/>
            <person name="Pangilinan J."/>
            <person name="Lipzen A."/>
            <person name="Riley R."/>
            <person name="Andreopoulos W."/>
            <person name="He G."/>
            <person name="Johnson J."/>
            <person name="Barry K.W."/>
            <person name="Grigoriev I.V."/>
            <person name="Nagy L."/>
            <person name="Hibbett D."/>
            <person name="Henrissat B."/>
            <person name="Matheny P.B."/>
            <person name="Labbe J."/>
            <person name="Martin F."/>
        </authorList>
    </citation>
    <scope>NUCLEOTIDE SEQUENCE</scope>
    <source>
        <strain evidence="1">HHB10654</strain>
    </source>
</reference>
<protein>
    <submittedName>
        <fullName evidence="1">Uncharacterized protein</fullName>
    </submittedName>
</protein>
<name>A0ACB8T2C3_9AGAM</name>
<organism evidence="1 2">
    <name type="scientific">Artomyces pyxidatus</name>
    <dbReference type="NCBI Taxonomy" id="48021"/>
    <lineage>
        <taxon>Eukaryota</taxon>
        <taxon>Fungi</taxon>
        <taxon>Dikarya</taxon>
        <taxon>Basidiomycota</taxon>
        <taxon>Agaricomycotina</taxon>
        <taxon>Agaricomycetes</taxon>
        <taxon>Russulales</taxon>
        <taxon>Auriscalpiaceae</taxon>
        <taxon>Artomyces</taxon>
    </lineage>
</organism>
<evidence type="ECO:0000313" key="2">
    <source>
        <dbReference type="Proteomes" id="UP000814140"/>
    </source>
</evidence>
<comment type="caution">
    <text evidence="1">The sequence shown here is derived from an EMBL/GenBank/DDBJ whole genome shotgun (WGS) entry which is preliminary data.</text>
</comment>
<gene>
    <name evidence="1" type="ORF">BV25DRAFT_641384</name>
</gene>
<dbReference type="Proteomes" id="UP000814140">
    <property type="component" value="Unassembled WGS sequence"/>
</dbReference>
<reference evidence="1" key="2">
    <citation type="journal article" date="2022" name="New Phytol.">
        <title>Evolutionary transition to the ectomycorrhizal habit in the genomes of a hyperdiverse lineage of mushroom-forming fungi.</title>
        <authorList>
            <person name="Looney B."/>
            <person name="Miyauchi S."/>
            <person name="Morin E."/>
            <person name="Drula E."/>
            <person name="Courty P.E."/>
            <person name="Kohler A."/>
            <person name="Kuo A."/>
            <person name="LaButti K."/>
            <person name="Pangilinan J."/>
            <person name="Lipzen A."/>
            <person name="Riley R."/>
            <person name="Andreopoulos W."/>
            <person name="He G."/>
            <person name="Johnson J."/>
            <person name="Nolan M."/>
            <person name="Tritt A."/>
            <person name="Barry K.W."/>
            <person name="Grigoriev I.V."/>
            <person name="Nagy L.G."/>
            <person name="Hibbett D."/>
            <person name="Henrissat B."/>
            <person name="Matheny P.B."/>
            <person name="Labbe J."/>
            <person name="Martin F.M."/>
        </authorList>
    </citation>
    <scope>NUCLEOTIDE SEQUENCE</scope>
    <source>
        <strain evidence="1">HHB10654</strain>
    </source>
</reference>
<dbReference type="EMBL" id="MU277207">
    <property type="protein sequence ID" value="KAI0062532.1"/>
    <property type="molecule type" value="Genomic_DNA"/>
</dbReference>
<keyword evidence="2" id="KW-1185">Reference proteome</keyword>
<proteinExistence type="predicted"/>
<sequence>MYRSSWTTRPNCLTYSESRTQQGKTDCAVTTGPADTELLGWVNKAQMDARDLGSCHKPWIRFNKATRRRSHVQDGHMHRADGPCPDGGGCLRVGASWRIGHFAVSRWRSRVCGINIWAYYLLNAQISHETSLNEVTLRGEKLRSEHIEPTSVDSRLANLADFTTPGESTVSLRSATLAMAADLRS</sequence>
<evidence type="ECO:0000313" key="1">
    <source>
        <dbReference type="EMBL" id="KAI0062532.1"/>
    </source>
</evidence>